<proteinExistence type="inferred from homology"/>
<dbReference type="PANTHER" id="PTHR23183:SF0">
    <property type="entry name" value="NUCLEOLAR PROTEIN 14"/>
    <property type="match status" value="1"/>
</dbReference>
<reference evidence="7" key="2">
    <citation type="submission" date="2015-06" db="UniProtKB">
        <authorList>
            <consortium name="EnsemblMetazoa"/>
        </authorList>
    </citation>
    <scope>IDENTIFICATION</scope>
</reference>
<dbReference type="PANTHER" id="PTHR23183">
    <property type="entry name" value="NOP14"/>
    <property type="match status" value="1"/>
</dbReference>
<dbReference type="Pfam" id="PF04147">
    <property type="entry name" value="Nop14"/>
    <property type="match status" value="2"/>
</dbReference>
<evidence type="ECO:0000313" key="7">
    <source>
        <dbReference type="EnsemblMetazoa" id="tetur28g00390.1"/>
    </source>
</evidence>
<dbReference type="GO" id="GO:0032040">
    <property type="term" value="C:small-subunit processome"/>
    <property type="evidence" value="ECO:0007669"/>
    <property type="project" value="InterPro"/>
</dbReference>
<dbReference type="AlphaFoldDB" id="T1KZ54"/>
<keyword evidence="3" id="KW-0690">Ribosome biogenesis</keyword>
<reference evidence="8" key="1">
    <citation type="submission" date="2011-08" db="EMBL/GenBank/DDBJ databases">
        <authorList>
            <person name="Rombauts S."/>
        </authorList>
    </citation>
    <scope>NUCLEOTIDE SEQUENCE</scope>
    <source>
        <strain evidence="8">London</strain>
    </source>
</reference>
<dbReference type="OrthoDB" id="441771at2759"/>
<accession>T1KZ54</accession>
<dbReference type="eggNOG" id="KOG2147">
    <property type="taxonomic scope" value="Eukaryota"/>
</dbReference>
<dbReference type="OMA" id="TLAKCHI"/>
<comment type="similarity">
    <text evidence="2">Belongs to the NOP14 family.</text>
</comment>
<gene>
    <name evidence="7" type="primary">107368833</name>
</gene>
<dbReference type="KEGG" id="tut:107368833"/>
<keyword evidence="5" id="KW-0539">Nucleus</keyword>
<dbReference type="GO" id="GO:0030692">
    <property type="term" value="C:Noc4p-Nop14p complex"/>
    <property type="evidence" value="ECO:0007669"/>
    <property type="project" value="TreeGrafter"/>
</dbReference>
<dbReference type="InterPro" id="IPR007276">
    <property type="entry name" value="Nop14"/>
</dbReference>
<dbReference type="HOGENOM" id="CLU_473565_0_0_1"/>
<keyword evidence="8" id="KW-1185">Reference proteome</keyword>
<name>T1KZ54_TETUR</name>
<evidence type="ECO:0008006" key="9">
    <source>
        <dbReference type="Google" id="ProtNLM"/>
    </source>
</evidence>
<keyword evidence="4" id="KW-0698">rRNA processing</keyword>
<evidence type="ECO:0000256" key="4">
    <source>
        <dbReference type="ARBA" id="ARBA00022552"/>
    </source>
</evidence>
<protein>
    <recommendedName>
        <fullName evidence="9">Nucleolar protein 14</fullName>
    </recommendedName>
</protein>
<evidence type="ECO:0000256" key="6">
    <source>
        <dbReference type="ARBA" id="ARBA00024695"/>
    </source>
</evidence>
<dbReference type="Proteomes" id="UP000015104">
    <property type="component" value="Unassembled WGS sequence"/>
</dbReference>
<evidence type="ECO:0000256" key="3">
    <source>
        <dbReference type="ARBA" id="ARBA00022517"/>
    </source>
</evidence>
<organism evidence="7 8">
    <name type="scientific">Tetranychus urticae</name>
    <name type="common">Two-spotted spider mite</name>
    <dbReference type="NCBI Taxonomy" id="32264"/>
    <lineage>
        <taxon>Eukaryota</taxon>
        <taxon>Metazoa</taxon>
        <taxon>Ecdysozoa</taxon>
        <taxon>Arthropoda</taxon>
        <taxon>Chelicerata</taxon>
        <taxon>Arachnida</taxon>
        <taxon>Acari</taxon>
        <taxon>Acariformes</taxon>
        <taxon>Trombidiformes</taxon>
        <taxon>Prostigmata</taxon>
        <taxon>Eleutherengona</taxon>
        <taxon>Raphignathae</taxon>
        <taxon>Tetranychoidea</taxon>
        <taxon>Tetranychidae</taxon>
        <taxon>Tetranychus</taxon>
    </lineage>
</organism>
<evidence type="ECO:0000313" key="8">
    <source>
        <dbReference type="Proteomes" id="UP000015104"/>
    </source>
</evidence>
<comment type="function">
    <text evidence="6">Involved in nucleolar processing of pre-18S ribosomal RNA. Has a role in the nuclear export of 40S pre-ribosomal subunit to the cytoplasm.</text>
</comment>
<evidence type="ECO:0000256" key="1">
    <source>
        <dbReference type="ARBA" id="ARBA00004604"/>
    </source>
</evidence>
<dbReference type="EMBL" id="CAEY01000736">
    <property type="status" value="NOT_ANNOTATED_CDS"/>
    <property type="molecule type" value="Genomic_DNA"/>
</dbReference>
<evidence type="ECO:0000256" key="2">
    <source>
        <dbReference type="ARBA" id="ARBA00007466"/>
    </source>
</evidence>
<sequence length="576" mass="67161">MKFKTMKKSKPTEQINPFDIHVNRQKHKILGRRPMKWETGKPLHSRHIATQKRKETILPELKNLNKSGKGVIDQRAAITSRKAKLYQDVPVSHEKETNLTHKGEELDDERLNQPVQDDDDDEEFDLLRRGDYVDVAHFGGGETGAPLSSEDFMKIVMDDKRKKQIEKEENIRLTEELDKNWSTVRNLIKHKGAKDETVIQETEEYDILLNQLMFGGDDRKATVSKPEEAVKTEDVKPSSSVLITEHLQNIVTTDDVDIILRCVDSLLDLEIKKLNSTVVKKFHALLKAKEMKICSLKSIAILVFLISFKELEHYVLLKFIDFLRNLRYNSIDEIGKRLLICDLLHSIYPDKYFPEITMSIQNILVLFEPVYKTIFIPTFAFDKIASSEILAWSEDMEFKNLPQFSLRSLFKGNISSSNQAKSIILVAVVDLIEKIYPHFRNFDSFAPIFSKITPILSILQEKLPKPMTDRLFVLLEQFNEPRELSSLSFEQRKPFMVTMLEPRLSNYKRKDDKKKLQKKYKREYKSTARELRKDNAFVRDTILKDTIAKDDVRKRKVKKLLADIAQEKAMFKKSRR</sequence>
<dbReference type="EnsemblMetazoa" id="tetur28g00390.1">
    <property type="protein sequence ID" value="tetur28g00390.1"/>
    <property type="gene ID" value="tetur28g00390"/>
</dbReference>
<dbReference type="GO" id="GO:0030490">
    <property type="term" value="P:maturation of SSU-rRNA"/>
    <property type="evidence" value="ECO:0007669"/>
    <property type="project" value="TreeGrafter"/>
</dbReference>
<dbReference type="STRING" id="32264.T1KZ54"/>
<comment type="subcellular location">
    <subcellularLocation>
        <location evidence="1">Nucleus</location>
        <location evidence="1">Nucleolus</location>
    </subcellularLocation>
</comment>
<evidence type="ECO:0000256" key="5">
    <source>
        <dbReference type="ARBA" id="ARBA00023242"/>
    </source>
</evidence>